<dbReference type="Gene3D" id="1.20.1250.20">
    <property type="entry name" value="MFS general substrate transporter like domains"/>
    <property type="match status" value="2"/>
</dbReference>
<dbReference type="GO" id="GO:0035879">
    <property type="term" value="P:plasma membrane lactate transport"/>
    <property type="evidence" value="ECO:0007669"/>
    <property type="project" value="TreeGrafter"/>
</dbReference>
<keyword evidence="4 6" id="KW-0472">Membrane</keyword>
<evidence type="ECO:0000259" key="7">
    <source>
        <dbReference type="PROSITE" id="PS50850"/>
    </source>
</evidence>
<name>A0A427XM49_9TREE</name>
<proteinExistence type="predicted"/>
<dbReference type="PROSITE" id="PS50850">
    <property type="entry name" value="MFS"/>
    <property type="match status" value="1"/>
</dbReference>
<feature type="transmembrane region" description="Helical" evidence="6">
    <location>
        <begin position="283"/>
        <end position="300"/>
    </location>
</feature>
<feature type="transmembrane region" description="Helical" evidence="6">
    <location>
        <begin position="205"/>
        <end position="221"/>
    </location>
</feature>
<feature type="transmembrane region" description="Helical" evidence="6">
    <location>
        <begin position="227"/>
        <end position="246"/>
    </location>
</feature>
<keyword evidence="2 6" id="KW-0812">Transmembrane</keyword>
<dbReference type="CDD" id="cd17316">
    <property type="entry name" value="MFS_SV2_like"/>
    <property type="match status" value="1"/>
</dbReference>
<feature type="transmembrane region" description="Helical" evidence="6">
    <location>
        <begin position="107"/>
        <end position="129"/>
    </location>
</feature>
<dbReference type="GO" id="GO:0005886">
    <property type="term" value="C:plasma membrane"/>
    <property type="evidence" value="ECO:0007669"/>
    <property type="project" value="TreeGrafter"/>
</dbReference>
<evidence type="ECO:0000256" key="1">
    <source>
        <dbReference type="ARBA" id="ARBA00004141"/>
    </source>
</evidence>
<feature type="domain" description="Major facilitator superfamily (MFS) profile" evidence="7">
    <location>
        <begin position="71"/>
        <end position="475"/>
    </location>
</feature>
<dbReference type="InterPro" id="IPR036259">
    <property type="entry name" value="MFS_trans_sf"/>
</dbReference>
<evidence type="ECO:0000256" key="4">
    <source>
        <dbReference type="ARBA" id="ARBA00023136"/>
    </source>
</evidence>
<dbReference type="SUPFAM" id="SSF103473">
    <property type="entry name" value="MFS general substrate transporter"/>
    <property type="match status" value="1"/>
</dbReference>
<feature type="transmembrane region" description="Helical" evidence="6">
    <location>
        <begin position="136"/>
        <end position="154"/>
    </location>
</feature>
<evidence type="ECO:0000256" key="6">
    <source>
        <dbReference type="SAM" id="Phobius"/>
    </source>
</evidence>
<dbReference type="AlphaFoldDB" id="A0A427XM49"/>
<feature type="transmembrane region" description="Helical" evidence="6">
    <location>
        <begin position="69"/>
        <end position="87"/>
    </location>
</feature>
<dbReference type="GeneID" id="39594027"/>
<accession>A0A427XM49</accession>
<dbReference type="Proteomes" id="UP000279236">
    <property type="component" value="Unassembled WGS sequence"/>
</dbReference>
<evidence type="ECO:0000256" key="2">
    <source>
        <dbReference type="ARBA" id="ARBA00022692"/>
    </source>
</evidence>
<dbReference type="PANTHER" id="PTHR23508">
    <property type="entry name" value="CARBOXYLIC ACID TRANSPORTER PROTEIN HOMOLOG"/>
    <property type="match status" value="1"/>
</dbReference>
<evidence type="ECO:0000256" key="5">
    <source>
        <dbReference type="SAM" id="MobiDB-lite"/>
    </source>
</evidence>
<evidence type="ECO:0000313" key="8">
    <source>
        <dbReference type="EMBL" id="RSH79824.1"/>
    </source>
</evidence>
<evidence type="ECO:0000313" key="9">
    <source>
        <dbReference type="Proteomes" id="UP000279236"/>
    </source>
</evidence>
<keyword evidence="9" id="KW-1185">Reference proteome</keyword>
<dbReference type="InterPro" id="IPR020846">
    <property type="entry name" value="MFS_dom"/>
</dbReference>
<dbReference type="Pfam" id="PF00083">
    <property type="entry name" value="Sugar_tr"/>
    <property type="match status" value="1"/>
</dbReference>
<sequence>MASPTHTNDHRDYVDPTSIKAQLDDWHADRGGKSFAAAMIPTWSHHNNTEDKVIHNPFKLLALVKGMDWLYFFSGWFAWTCDGFDYFAVSVTMSELAAQFGKTTAQIAEAITLTLLFRSLGAVIFGIAADRYGRKWTLVINLILICVFEIGSGLCNTYEQFLGVRAMFGIVMGGIWGQAASTALENIPVQARGLCSGMLQQGYSVGYLLAAVFNLTVATYAKARWRSVYFVGAGFSAFAALIRALLPESRQYIEARRILKEEGATKGANKRFFREIGNMLKTNWIRCIWGICVMTGFNFLSHGSQDLYPTYLKTTKGLSAALATKATILSNVGAVCGGTISGYMSQYCGRRLTALIFLVITAVFLPLWILPTTFSGLSAGGFWVQFGVQGAWGIVPIYLSEISPPAFRASFAGVAYQLGNMASSGAAQIEADAGETLTVVHKGKVIPDYATITGILIGVVIAWLFVFIILGPEADGSHFETAKIAIEENAGLEQRHELMHAQHHDTQAAEYTGKEESNQVESTAKPVLNA</sequence>
<feature type="compositionally biased region" description="Basic and acidic residues" evidence="5">
    <location>
        <begin position="501"/>
        <end position="517"/>
    </location>
</feature>
<reference evidence="8 9" key="1">
    <citation type="submission" date="2018-11" db="EMBL/GenBank/DDBJ databases">
        <title>Genome sequence of Apiotrichum porosum DSM 27194.</title>
        <authorList>
            <person name="Aliyu H."/>
            <person name="Gorte O."/>
            <person name="Ochsenreither K."/>
        </authorList>
    </citation>
    <scope>NUCLEOTIDE SEQUENCE [LARGE SCALE GENOMIC DNA]</scope>
    <source>
        <strain evidence="8 9">DSM 27194</strain>
    </source>
</reference>
<protein>
    <recommendedName>
        <fullName evidence="7">Major facilitator superfamily (MFS) profile domain-containing protein</fullName>
    </recommendedName>
</protein>
<evidence type="ECO:0000256" key="3">
    <source>
        <dbReference type="ARBA" id="ARBA00022989"/>
    </source>
</evidence>
<dbReference type="PANTHER" id="PTHR23508:SF10">
    <property type="entry name" value="CARBOXYLIC ACID TRANSPORTER PROTEIN HOMOLOG"/>
    <property type="match status" value="1"/>
</dbReference>
<organism evidence="8 9">
    <name type="scientific">Apiotrichum porosum</name>
    <dbReference type="NCBI Taxonomy" id="105984"/>
    <lineage>
        <taxon>Eukaryota</taxon>
        <taxon>Fungi</taxon>
        <taxon>Dikarya</taxon>
        <taxon>Basidiomycota</taxon>
        <taxon>Agaricomycotina</taxon>
        <taxon>Tremellomycetes</taxon>
        <taxon>Trichosporonales</taxon>
        <taxon>Trichosporonaceae</taxon>
        <taxon>Apiotrichum</taxon>
    </lineage>
</organism>
<feature type="transmembrane region" description="Helical" evidence="6">
    <location>
        <begin position="166"/>
        <end position="184"/>
    </location>
</feature>
<feature type="transmembrane region" description="Helical" evidence="6">
    <location>
        <begin position="449"/>
        <end position="470"/>
    </location>
</feature>
<feature type="region of interest" description="Disordered" evidence="5">
    <location>
        <begin position="501"/>
        <end position="530"/>
    </location>
</feature>
<keyword evidence="3 6" id="KW-1133">Transmembrane helix</keyword>
<dbReference type="OrthoDB" id="5296287at2759"/>
<dbReference type="InterPro" id="IPR005828">
    <property type="entry name" value="MFS_sugar_transport-like"/>
</dbReference>
<feature type="transmembrane region" description="Helical" evidence="6">
    <location>
        <begin position="352"/>
        <end position="370"/>
    </location>
</feature>
<dbReference type="RefSeq" id="XP_028474933.1">
    <property type="nucleotide sequence ID" value="XM_028624765.1"/>
</dbReference>
<dbReference type="EMBL" id="RSCE01000009">
    <property type="protein sequence ID" value="RSH79824.1"/>
    <property type="molecule type" value="Genomic_DNA"/>
</dbReference>
<dbReference type="FunFam" id="1.20.1250.20:FF:000340">
    <property type="entry name" value="MFS transporter, SHS family, lactate transporter"/>
    <property type="match status" value="1"/>
</dbReference>
<dbReference type="GO" id="GO:0015355">
    <property type="term" value="F:secondary active monocarboxylate transmembrane transporter activity"/>
    <property type="evidence" value="ECO:0007669"/>
    <property type="project" value="TreeGrafter"/>
</dbReference>
<comment type="caution">
    <text evidence="8">The sequence shown here is derived from an EMBL/GenBank/DDBJ whole genome shotgun (WGS) entry which is preliminary data.</text>
</comment>
<gene>
    <name evidence="8" type="ORF">EHS24_009484</name>
</gene>
<feature type="transmembrane region" description="Helical" evidence="6">
    <location>
        <begin position="320"/>
        <end position="340"/>
    </location>
</feature>
<comment type="subcellular location">
    <subcellularLocation>
        <location evidence="1">Membrane</location>
        <topology evidence="1">Multi-pass membrane protein</topology>
    </subcellularLocation>
</comment>